<reference evidence="2 3" key="1">
    <citation type="journal article" date="2024" name="IMA Fungus">
        <title>IMA Genome - F19 : A genome assembly and annotation guide to empower mycologists, including annotated draft genome sequences of Ceratocystis pirilliformis, Diaporthe australafricana, Fusarium ophioides, Paecilomyces lecythidis, and Sporothrix stenoceras.</title>
        <authorList>
            <person name="Aylward J."/>
            <person name="Wilson A.M."/>
            <person name="Visagie C.M."/>
            <person name="Spraker J."/>
            <person name="Barnes I."/>
            <person name="Buitendag C."/>
            <person name="Ceriani C."/>
            <person name="Del Mar Angel L."/>
            <person name="du Plessis D."/>
            <person name="Fuchs T."/>
            <person name="Gasser K."/>
            <person name="Kramer D."/>
            <person name="Li W."/>
            <person name="Munsamy K."/>
            <person name="Piso A."/>
            <person name="Price J.L."/>
            <person name="Sonnekus B."/>
            <person name="Thomas C."/>
            <person name="van der Nest A."/>
            <person name="van Dijk A."/>
            <person name="van Heerden A."/>
            <person name="van Vuuren N."/>
            <person name="Yilmaz N."/>
            <person name="Duong T.A."/>
            <person name="van der Merwe N.A."/>
            <person name="Wingfield M.J."/>
            <person name="Wingfield B.D."/>
        </authorList>
    </citation>
    <scope>NUCLEOTIDE SEQUENCE [LARGE SCALE GENOMIC DNA]</scope>
    <source>
        <strain evidence="2 3">CMW 18300</strain>
    </source>
</reference>
<feature type="domain" description="Heterokaryon incompatibility" evidence="1">
    <location>
        <begin position="15"/>
        <end position="161"/>
    </location>
</feature>
<keyword evidence="3" id="KW-1185">Reference proteome</keyword>
<evidence type="ECO:0000259" key="1">
    <source>
        <dbReference type="Pfam" id="PF06985"/>
    </source>
</evidence>
<dbReference type="Pfam" id="PF06985">
    <property type="entry name" value="HET"/>
    <property type="match status" value="1"/>
</dbReference>
<dbReference type="InterPro" id="IPR010730">
    <property type="entry name" value="HET"/>
</dbReference>
<dbReference type="PANTHER" id="PTHR33112">
    <property type="entry name" value="DOMAIN PROTEIN, PUTATIVE-RELATED"/>
    <property type="match status" value="1"/>
</dbReference>
<name>A0ABR3VYE1_9PEZI</name>
<evidence type="ECO:0000313" key="2">
    <source>
        <dbReference type="EMBL" id="KAL1848495.1"/>
    </source>
</evidence>
<evidence type="ECO:0000313" key="3">
    <source>
        <dbReference type="Proteomes" id="UP001583177"/>
    </source>
</evidence>
<accession>A0ABR3VYE1</accession>
<protein>
    <recommendedName>
        <fullName evidence="1">Heterokaryon incompatibility domain-containing protein</fullName>
    </recommendedName>
</protein>
<gene>
    <name evidence="2" type="ORF">Daus18300_013596</name>
</gene>
<dbReference type="PANTHER" id="PTHR33112:SF12">
    <property type="entry name" value="HETEROKARYON INCOMPATIBILITY DOMAIN-CONTAINING PROTEIN"/>
    <property type="match status" value="1"/>
</dbReference>
<dbReference type="Proteomes" id="UP001583177">
    <property type="component" value="Unassembled WGS sequence"/>
</dbReference>
<sequence length="491" mass="55867">MMCLVPIAPDDSVPYIALSYVWGYVAQPTLTKAVLDTLACQGELRDLEIPQTIRDAIKLVQMIGYRYIWVDALCIIQDDEASRHGQISQMHEIYRHADLTIVAADGDDCSNGLPGVTAVRDRAYKHRRYELPGLCLMKVPASTKHGTEMSSWRTRGWTFQEEICSRRTLVLLPEVMFFSCASAVWREDIQLESGVTHPRSEEGLMSLTSLLHQKTPGDSKDLLLLFRDLVKQYMQRTLSRIDDMENAFAGVAGILEPLVGPAYHGIPERMFVEVIQGCWFWDTSLQRRAGFPSWSWTGWNYRQEQADVGIRPLNTASNMSQLLAFYKVGRSGIELLGQSRPGGEFLPEMDVELRDHFIPDEEDIRSRNEPLEHQSDSSSGLIAFYTSIAYLKLRTPPGDFVGLSREYRVFHPHTNRQLTSIRLNVAYVAQNGTLLPFIVAYHDPDKRSFRLMLISKEGTTAERLNVTSQGRLVREEDWKSASPKRELIFMS</sequence>
<comment type="caution">
    <text evidence="2">The sequence shown here is derived from an EMBL/GenBank/DDBJ whole genome shotgun (WGS) entry which is preliminary data.</text>
</comment>
<dbReference type="EMBL" id="JAWRVE010000218">
    <property type="protein sequence ID" value="KAL1848495.1"/>
    <property type="molecule type" value="Genomic_DNA"/>
</dbReference>
<proteinExistence type="predicted"/>
<organism evidence="2 3">
    <name type="scientific">Diaporthe australafricana</name>
    <dbReference type="NCBI Taxonomy" id="127596"/>
    <lineage>
        <taxon>Eukaryota</taxon>
        <taxon>Fungi</taxon>
        <taxon>Dikarya</taxon>
        <taxon>Ascomycota</taxon>
        <taxon>Pezizomycotina</taxon>
        <taxon>Sordariomycetes</taxon>
        <taxon>Sordariomycetidae</taxon>
        <taxon>Diaporthales</taxon>
        <taxon>Diaporthaceae</taxon>
        <taxon>Diaporthe</taxon>
    </lineage>
</organism>